<reference evidence="1" key="1">
    <citation type="submission" date="2022-03" db="EMBL/GenBank/DDBJ databases">
        <title>Interactions between chemoautotrophic and heterotrophic bacteria.</title>
        <authorList>
            <person name="Santoro A."/>
        </authorList>
    </citation>
    <scope>NUCLEOTIDE SEQUENCE</scope>
    <source>
        <strain evidence="1">Nb-106</strain>
    </source>
</reference>
<name>A0ACC6AMQ7_NITWI</name>
<comment type="caution">
    <text evidence="1">The sequence shown here is derived from an EMBL/GenBank/DDBJ whole genome shotgun (WGS) entry which is preliminary data.</text>
</comment>
<keyword evidence="2" id="KW-1185">Reference proteome</keyword>
<evidence type="ECO:0000313" key="1">
    <source>
        <dbReference type="EMBL" id="MCP2001122.1"/>
    </source>
</evidence>
<protein>
    <submittedName>
        <fullName evidence="1">Uncharacterized protein</fullName>
    </submittedName>
</protein>
<accession>A0ACC6AMQ7</accession>
<dbReference type="EMBL" id="JALJZS010000005">
    <property type="protein sequence ID" value="MCP2001122.1"/>
    <property type="molecule type" value="Genomic_DNA"/>
</dbReference>
<proteinExistence type="predicted"/>
<gene>
    <name evidence="1" type="ORF">J2S34_003608</name>
</gene>
<evidence type="ECO:0000313" key="2">
    <source>
        <dbReference type="Proteomes" id="UP001205486"/>
    </source>
</evidence>
<dbReference type="Proteomes" id="UP001205486">
    <property type="component" value="Unassembled WGS sequence"/>
</dbReference>
<sequence length="38" mass="3978">MKSAPANERDDKAPEPNDPNRAGIRIDLSGIGGASTKQ</sequence>
<organism evidence="1 2">
    <name type="scientific">Nitrobacter winogradskyi</name>
    <name type="common">Nitrobacter agilis</name>
    <dbReference type="NCBI Taxonomy" id="913"/>
    <lineage>
        <taxon>Bacteria</taxon>
        <taxon>Pseudomonadati</taxon>
        <taxon>Pseudomonadota</taxon>
        <taxon>Alphaproteobacteria</taxon>
        <taxon>Hyphomicrobiales</taxon>
        <taxon>Nitrobacteraceae</taxon>
        <taxon>Nitrobacter</taxon>
    </lineage>
</organism>